<dbReference type="GO" id="GO:0004497">
    <property type="term" value="F:monooxygenase activity"/>
    <property type="evidence" value="ECO:0007669"/>
    <property type="project" value="UniProtKB-KW"/>
</dbReference>
<evidence type="ECO:0000313" key="12">
    <source>
        <dbReference type="EMBL" id="KAK1370653.1"/>
    </source>
</evidence>
<keyword evidence="13" id="KW-1185">Reference proteome</keyword>
<evidence type="ECO:0000256" key="4">
    <source>
        <dbReference type="ARBA" id="ARBA00022617"/>
    </source>
</evidence>
<evidence type="ECO:0000256" key="10">
    <source>
        <dbReference type="ARBA" id="ARBA00023033"/>
    </source>
</evidence>
<dbReference type="GO" id="GO:0005506">
    <property type="term" value="F:iron ion binding"/>
    <property type="evidence" value="ECO:0007669"/>
    <property type="project" value="InterPro"/>
</dbReference>
<dbReference type="Pfam" id="PF00067">
    <property type="entry name" value="p450"/>
    <property type="match status" value="1"/>
</dbReference>
<comment type="subcellular location">
    <subcellularLocation>
        <location evidence="2">Microsome membrane</location>
        <topology evidence="2">Single-pass membrane protein</topology>
    </subcellularLocation>
</comment>
<keyword evidence="4" id="KW-0349">Heme</keyword>
<sequence>MMAAQLHSTRWCNMMESSTSLPDNQPYSWNGNTNLEEEHHGRTKWNACPIYSSLNLVTPKLIWQFKWHRRRQTKDEQLDISSITLLWLVTVIVLLLVFFLFPLCLGKFSKQSFENLPPGPPRLPIIGNLHQLGNLPHLSLYKLSKKYGPVMHLELGQVPALVVSSPKMAKEVLKVHDTKCCSRPDSYGMSVDNHLSQRLV</sequence>
<dbReference type="SUPFAM" id="SSF48264">
    <property type="entry name" value="Cytochrome P450"/>
    <property type="match status" value="1"/>
</dbReference>
<dbReference type="EMBL" id="JAUIZM010000008">
    <property type="protein sequence ID" value="KAK1370653.1"/>
    <property type="molecule type" value="Genomic_DNA"/>
</dbReference>
<dbReference type="PANTHER" id="PTHR47955">
    <property type="entry name" value="CYTOCHROME P450 FAMILY 71 PROTEIN"/>
    <property type="match status" value="1"/>
</dbReference>
<feature type="transmembrane region" description="Helical" evidence="11">
    <location>
        <begin position="78"/>
        <end position="101"/>
    </location>
</feature>
<dbReference type="PRINTS" id="PR00463">
    <property type="entry name" value="EP450I"/>
</dbReference>
<accession>A0AAD8MFZ8</accession>
<comment type="cofactor">
    <cofactor evidence="1">
        <name>heme</name>
        <dbReference type="ChEBI" id="CHEBI:30413"/>
    </cofactor>
</comment>
<evidence type="ECO:0000313" key="13">
    <source>
        <dbReference type="Proteomes" id="UP001237642"/>
    </source>
</evidence>
<dbReference type="InterPro" id="IPR001128">
    <property type="entry name" value="Cyt_P450"/>
</dbReference>
<dbReference type="Proteomes" id="UP001237642">
    <property type="component" value="Unassembled WGS sequence"/>
</dbReference>
<keyword evidence="5" id="KW-0479">Metal-binding</keyword>
<evidence type="ECO:0000256" key="9">
    <source>
        <dbReference type="ARBA" id="ARBA00023004"/>
    </source>
</evidence>
<comment type="similarity">
    <text evidence="3">Belongs to the cytochrome P450 family.</text>
</comment>
<dbReference type="Gene3D" id="1.10.630.10">
    <property type="entry name" value="Cytochrome P450"/>
    <property type="match status" value="1"/>
</dbReference>
<name>A0AAD8MFZ8_9APIA</name>
<proteinExistence type="inferred from homology"/>
<keyword evidence="9" id="KW-0408">Iron</keyword>
<evidence type="ECO:0000256" key="3">
    <source>
        <dbReference type="ARBA" id="ARBA00010617"/>
    </source>
</evidence>
<evidence type="ECO:0000256" key="6">
    <source>
        <dbReference type="ARBA" id="ARBA00022824"/>
    </source>
</evidence>
<dbReference type="InterPro" id="IPR036396">
    <property type="entry name" value="Cyt_P450_sf"/>
</dbReference>
<dbReference type="GO" id="GO:0016705">
    <property type="term" value="F:oxidoreductase activity, acting on paired donors, with incorporation or reduction of molecular oxygen"/>
    <property type="evidence" value="ECO:0007669"/>
    <property type="project" value="InterPro"/>
</dbReference>
<organism evidence="12 13">
    <name type="scientific">Heracleum sosnowskyi</name>
    <dbReference type="NCBI Taxonomy" id="360622"/>
    <lineage>
        <taxon>Eukaryota</taxon>
        <taxon>Viridiplantae</taxon>
        <taxon>Streptophyta</taxon>
        <taxon>Embryophyta</taxon>
        <taxon>Tracheophyta</taxon>
        <taxon>Spermatophyta</taxon>
        <taxon>Magnoliopsida</taxon>
        <taxon>eudicotyledons</taxon>
        <taxon>Gunneridae</taxon>
        <taxon>Pentapetalae</taxon>
        <taxon>asterids</taxon>
        <taxon>campanulids</taxon>
        <taxon>Apiales</taxon>
        <taxon>Apiaceae</taxon>
        <taxon>Apioideae</taxon>
        <taxon>apioid superclade</taxon>
        <taxon>Tordylieae</taxon>
        <taxon>Tordyliinae</taxon>
        <taxon>Heracleum</taxon>
    </lineage>
</organism>
<reference evidence="12" key="1">
    <citation type="submission" date="2023-02" db="EMBL/GenBank/DDBJ databases">
        <title>Genome of toxic invasive species Heracleum sosnowskyi carries increased number of genes despite the absence of recent whole-genome duplications.</title>
        <authorList>
            <person name="Schelkunov M."/>
            <person name="Shtratnikova V."/>
            <person name="Makarenko M."/>
            <person name="Klepikova A."/>
            <person name="Omelchenko D."/>
            <person name="Novikova G."/>
            <person name="Obukhova E."/>
            <person name="Bogdanov V."/>
            <person name="Penin A."/>
            <person name="Logacheva M."/>
        </authorList>
    </citation>
    <scope>NUCLEOTIDE SEQUENCE</scope>
    <source>
        <strain evidence="12">Hsosn_3</strain>
        <tissue evidence="12">Leaf</tissue>
    </source>
</reference>
<evidence type="ECO:0000256" key="11">
    <source>
        <dbReference type="SAM" id="Phobius"/>
    </source>
</evidence>
<keyword evidence="7" id="KW-0492">Microsome</keyword>
<gene>
    <name evidence="12" type="ORF">POM88_036745</name>
</gene>
<reference evidence="12" key="2">
    <citation type="submission" date="2023-05" db="EMBL/GenBank/DDBJ databases">
        <authorList>
            <person name="Schelkunov M.I."/>
        </authorList>
    </citation>
    <scope>NUCLEOTIDE SEQUENCE</scope>
    <source>
        <strain evidence="12">Hsosn_3</strain>
        <tissue evidence="12">Leaf</tissue>
    </source>
</reference>
<evidence type="ECO:0000256" key="8">
    <source>
        <dbReference type="ARBA" id="ARBA00023002"/>
    </source>
</evidence>
<dbReference type="InterPro" id="IPR002401">
    <property type="entry name" value="Cyt_P450_E_grp-I"/>
</dbReference>
<evidence type="ECO:0000256" key="7">
    <source>
        <dbReference type="ARBA" id="ARBA00022848"/>
    </source>
</evidence>
<keyword evidence="8" id="KW-0560">Oxidoreductase</keyword>
<protein>
    <recommendedName>
        <fullName evidence="14">Cytochrome P450</fullName>
    </recommendedName>
</protein>
<evidence type="ECO:0000256" key="1">
    <source>
        <dbReference type="ARBA" id="ARBA00001971"/>
    </source>
</evidence>
<evidence type="ECO:0000256" key="2">
    <source>
        <dbReference type="ARBA" id="ARBA00004111"/>
    </source>
</evidence>
<keyword evidence="10" id="KW-0503">Monooxygenase</keyword>
<evidence type="ECO:0008006" key="14">
    <source>
        <dbReference type="Google" id="ProtNLM"/>
    </source>
</evidence>
<evidence type="ECO:0000256" key="5">
    <source>
        <dbReference type="ARBA" id="ARBA00022723"/>
    </source>
</evidence>
<dbReference type="AlphaFoldDB" id="A0AAD8MFZ8"/>
<keyword evidence="11" id="KW-0472">Membrane</keyword>
<keyword evidence="11" id="KW-1133">Transmembrane helix</keyword>
<dbReference type="PANTHER" id="PTHR47955:SF19">
    <property type="entry name" value="CYTOCHROME P450 71A9-LIKE ISOFORM X1"/>
    <property type="match status" value="1"/>
</dbReference>
<keyword evidence="6" id="KW-0256">Endoplasmic reticulum</keyword>
<dbReference type="GO" id="GO:0009805">
    <property type="term" value="P:coumarin biosynthetic process"/>
    <property type="evidence" value="ECO:0007669"/>
    <property type="project" value="UniProtKB-ARBA"/>
</dbReference>
<keyword evidence="11" id="KW-0812">Transmembrane</keyword>
<dbReference type="GO" id="GO:0020037">
    <property type="term" value="F:heme binding"/>
    <property type="evidence" value="ECO:0007669"/>
    <property type="project" value="InterPro"/>
</dbReference>
<comment type="caution">
    <text evidence="12">The sequence shown here is derived from an EMBL/GenBank/DDBJ whole genome shotgun (WGS) entry which is preliminary data.</text>
</comment>